<dbReference type="InterPro" id="IPR013078">
    <property type="entry name" value="His_Pase_superF_clade-1"/>
</dbReference>
<feature type="active site" description="Tele-phosphohistidine intermediate" evidence="5 6">
    <location>
        <position position="23"/>
    </location>
</feature>
<dbReference type="GO" id="GO:0004619">
    <property type="term" value="F:phosphoglycerate mutase activity"/>
    <property type="evidence" value="ECO:0007669"/>
    <property type="project" value="UniProtKB-UniRule"/>
</dbReference>
<evidence type="ECO:0000313" key="13">
    <source>
        <dbReference type="Proteomes" id="UP000182882"/>
    </source>
</evidence>
<dbReference type="GO" id="GO:0006096">
    <property type="term" value="P:glycolytic process"/>
    <property type="evidence" value="ECO:0007669"/>
    <property type="project" value="UniProtKB-UniRule"/>
</dbReference>
<dbReference type="UniPathway" id="UPA00109">
    <property type="reaction ID" value="UER00186"/>
</dbReference>
<comment type="similarity">
    <text evidence="1 5">Belongs to the phosphoglycerate mutase family. BPG-dependent PGAM subfamily.</text>
</comment>
<dbReference type="STRING" id="44577.ATY38_06035"/>
<evidence type="ECO:0000256" key="9">
    <source>
        <dbReference type="RuleBase" id="RU004512"/>
    </source>
</evidence>
<dbReference type="GO" id="GO:0006094">
    <property type="term" value="P:gluconeogenesis"/>
    <property type="evidence" value="ECO:0007669"/>
    <property type="project" value="UniProtKB-UniRule"/>
</dbReference>
<dbReference type="InterPro" id="IPR005952">
    <property type="entry name" value="Phosphogly_mut1"/>
</dbReference>
<accession>A0A0S3AIG5</accession>
<dbReference type="Proteomes" id="UP000181998">
    <property type="component" value="Unassembled WGS sequence"/>
</dbReference>
<feature type="binding site" evidence="5 7">
    <location>
        <begin position="35"/>
        <end position="36"/>
    </location>
    <ligand>
        <name>substrate</name>
    </ligand>
</feature>
<dbReference type="Gene3D" id="3.40.50.1240">
    <property type="entry name" value="Phosphoglycerate mutase-like"/>
    <property type="match status" value="1"/>
</dbReference>
<dbReference type="Proteomes" id="UP000182882">
    <property type="component" value="Unassembled WGS sequence"/>
</dbReference>
<comment type="catalytic activity">
    <reaction evidence="5 9">
        <text>(2R)-2-phosphoglycerate = (2R)-3-phosphoglycerate</text>
        <dbReference type="Rhea" id="RHEA:15901"/>
        <dbReference type="ChEBI" id="CHEBI:58272"/>
        <dbReference type="ChEBI" id="CHEBI:58289"/>
        <dbReference type="EC" id="5.4.2.11"/>
    </reaction>
</comment>
<dbReference type="SMART" id="SM00855">
    <property type="entry name" value="PGAM"/>
    <property type="match status" value="1"/>
</dbReference>
<feature type="binding site" evidence="5 7">
    <location>
        <begin position="22"/>
        <end position="29"/>
    </location>
    <ligand>
        <name>substrate</name>
    </ligand>
</feature>
<sequence length="245" mass="27897">MPEAIPSENTSPQSPTKLVLLRHGQSIWNRDKKFTGWSDVALSPKGEQEAEQAAYLLKRAGFTFDVCFTSVLQRATSTSRIVLAAMHLDIPVLQTWHLNERHYGALEGMGRWSAIKQFGIWPILGCQIKFDAPPPGLNKRDYRYPGNQSDYATIDRDELPMGESMQQTLARLKPYWQDTIQPEVGQGKHVLIVSHRNTLRALMMLLDHLTPAQVMKLKLATGRPLVYELDQQCNALRHYYVDKLV</sequence>
<reference evidence="12 13" key="1">
    <citation type="submission" date="2016-10" db="EMBL/GenBank/DDBJ databases">
        <authorList>
            <person name="Varghese N."/>
            <person name="Submissions S."/>
        </authorList>
    </citation>
    <scope>NUCLEOTIDE SEQUENCE [LARGE SCALE GENOMIC DNA]</scope>
    <source>
        <strain evidence="13">Nm10</strain>
        <strain evidence="12">Nm9</strain>
    </source>
</reference>
<feature type="binding site" evidence="5 7">
    <location>
        <position position="74"/>
    </location>
    <ligand>
        <name>substrate</name>
    </ligand>
</feature>
<feature type="site" description="Transition state stabilizer" evidence="5 8">
    <location>
        <position position="195"/>
    </location>
</feature>
<feature type="active site" description="Proton donor/acceptor" evidence="5 6">
    <location>
        <position position="100"/>
    </location>
</feature>
<evidence type="ECO:0000256" key="7">
    <source>
        <dbReference type="PIRSR" id="PIRSR613078-2"/>
    </source>
</evidence>
<evidence type="ECO:0000256" key="3">
    <source>
        <dbReference type="ARBA" id="ARBA00023152"/>
    </source>
</evidence>
<dbReference type="InterPro" id="IPR001345">
    <property type="entry name" value="PG/BPGM_mutase_AS"/>
</dbReference>
<evidence type="ECO:0000313" key="12">
    <source>
        <dbReference type="Proteomes" id="UP000181998"/>
    </source>
</evidence>
<evidence type="ECO:0000256" key="4">
    <source>
        <dbReference type="ARBA" id="ARBA00023235"/>
    </source>
</evidence>
<dbReference type="PANTHER" id="PTHR11931">
    <property type="entry name" value="PHOSPHOGLYCERATE MUTASE"/>
    <property type="match status" value="1"/>
</dbReference>
<dbReference type="NCBIfam" id="TIGR01258">
    <property type="entry name" value="pgm_1"/>
    <property type="match status" value="1"/>
</dbReference>
<dbReference type="PROSITE" id="PS00175">
    <property type="entry name" value="PG_MUTASE"/>
    <property type="match status" value="1"/>
</dbReference>
<dbReference type="SUPFAM" id="SSF53254">
    <property type="entry name" value="Phosphoglycerate mutase-like"/>
    <property type="match status" value="1"/>
</dbReference>
<comment type="function">
    <text evidence="5 9">Catalyzes the interconversion of 2-phosphoglycerate and 3-phosphoglycerate.</text>
</comment>
<dbReference type="EMBL" id="FOFX01000012">
    <property type="protein sequence ID" value="SEP95001.1"/>
    <property type="molecule type" value="Genomic_DNA"/>
</dbReference>
<protein>
    <recommendedName>
        <fullName evidence="5 9">2,3-bisphosphoglycerate-dependent phosphoglycerate mutase</fullName>
        <shortName evidence="5">BPG-dependent PGAM</shortName>
        <shortName evidence="5">PGAM</shortName>
        <shortName evidence="5">Phosphoglyceromutase</shortName>
        <shortName evidence="5">dPGM</shortName>
        <ecNumber evidence="5 9">5.4.2.11</ecNumber>
    </recommendedName>
</protein>
<evidence type="ECO:0000256" key="5">
    <source>
        <dbReference type="HAMAP-Rule" id="MF_01039"/>
    </source>
</evidence>
<comment type="pathway">
    <text evidence="5 9">Carbohydrate degradation; glycolysis; pyruvate from D-glyceraldehyde 3-phosphate: step 3/5.</text>
</comment>
<dbReference type="KEGG" id="nur:ATY38_06035"/>
<comment type="caution">
    <text evidence="5">Lacks conserved residue(s) required for the propagation of feature annotation.</text>
</comment>
<evidence type="ECO:0000256" key="6">
    <source>
        <dbReference type="PIRSR" id="PIRSR613078-1"/>
    </source>
</evidence>
<organism evidence="11 12">
    <name type="scientific">Nitrosomonas ureae</name>
    <dbReference type="NCBI Taxonomy" id="44577"/>
    <lineage>
        <taxon>Bacteria</taxon>
        <taxon>Pseudomonadati</taxon>
        <taxon>Pseudomonadota</taxon>
        <taxon>Betaproteobacteria</taxon>
        <taxon>Nitrosomonadales</taxon>
        <taxon>Nitrosomonadaceae</taxon>
        <taxon>Nitrosomonas</taxon>
    </lineage>
</organism>
<evidence type="ECO:0000313" key="11">
    <source>
        <dbReference type="EMBL" id="SEP95001.1"/>
    </source>
</evidence>
<proteinExistence type="inferred from homology"/>
<keyword evidence="13" id="KW-1185">Reference proteome</keyword>
<feature type="binding site" evidence="5 7">
    <location>
        <begin position="100"/>
        <end position="103"/>
    </location>
    <ligand>
        <name>substrate</name>
    </ligand>
</feature>
<dbReference type="EMBL" id="FNLN01000005">
    <property type="protein sequence ID" value="SDT85771.1"/>
    <property type="molecule type" value="Genomic_DNA"/>
</dbReference>
<dbReference type="EC" id="5.4.2.11" evidence="5 9"/>
<name>A0A0S3AIG5_9PROT</name>
<keyword evidence="3 5" id="KW-0324">Glycolysis</keyword>
<keyword evidence="2 5" id="KW-0312">Gluconeogenesis</keyword>
<dbReference type="HAMAP" id="MF_01039">
    <property type="entry name" value="PGAM_GpmA"/>
    <property type="match status" value="1"/>
</dbReference>
<evidence type="ECO:0000256" key="8">
    <source>
        <dbReference type="PIRSR" id="PIRSR613078-3"/>
    </source>
</evidence>
<dbReference type="CDD" id="cd07067">
    <property type="entry name" value="HP_PGM_like"/>
    <property type="match status" value="1"/>
</dbReference>
<dbReference type="RefSeq" id="WP_062558517.1">
    <property type="nucleotide sequence ID" value="NZ_CP013341.1"/>
</dbReference>
<dbReference type="InterPro" id="IPR029033">
    <property type="entry name" value="His_PPase_superfam"/>
</dbReference>
<dbReference type="OrthoDB" id="9781415at2"/>
<evidence type="ECO:0000256" key="2">
    <source>
        <dbReference type="ARBA" id="ARBA00022432"/>
    </source>
</evidence>
<comment type="subunit">
    <text evidence="5">Homodimer.</text>
</comment>
<dbReference type="AlphaFoldDB" id="A0A0S3AIG5"/>
<dbReference type="PIRSF" id="PIRSF000709">
    <property type="entry name" value="6PFK_2-Ptase"/>
    <property type="match status" value="1"/>
</dbReference>
<keyword evidence="4 5" id="KW-0413">Isomerase</keyword>
<gene>
    <name evidence="5" type="primary">gpmA</name>
    <name evidence="10" type="ORF">SAMN05216406_10555</name>
    <name evidence="11" type="ORF">SAMN05421510_101215</name>
</gene>
<reference evidence="11" key="2">
    <citation type="submission" date="2016-10" db="EMBL/GenBank/DDBJ databases">
        <authorList>
            <person name="de Groot N.N."/>
        </authorList>
    </citation>
    <scope>NUCLEOTIDE SEQUENCE [LARGE SCALE GENOMIC DNA]</scope>
    <source>
        <strain evidence="10">Nm10</strain>
        <strain evidence="11">Nm9</strain>
    </source>
</reference>
<dbReference type="Pfam" id="PF00300">
    <property type="entry name" value="His_Phos_1"/>
    <property type="match status" value="1"/>
</dbReference>
<evidence type="ECO:0000313" key="10">
    <source>
        <dbReference type="EMBL" id="SDT85771.1"/>
    </source>
</evidence>
<evidence type="ECO:0000256" key="1">
    <source>
        <dbReference type="ARBA" id="ARBA00006717"/>
    </source>
</evidence>